<dbReference type="PANTHER" id="PTHR43567">
    <property type="entry name" value="FLAVOREDOXIN-RELATED-RELATED"/>
    <property type="match status" value="1"/>
</dbReference>
<dbReference type="InterPro" id="IPR012349">
    <property type="entry name" value="Split_barrel_FMN-bd"/>
</dbReference>
<proteinExistence type="inferred from homology"/>
<dbReference type="PANTHER" id="PTHR43567:SF1">
    <property type="entry name" value="FLAVOREDOXIN"/>
    <property type="match status" value="1"/>
</dbReference>
<dbReference type="Pfam" id="PF01613">
    <property type="entry name" value="Flavin_Reduct"/>
    <property type="match status" value="1"/>
</dbReference>
<keyword evidence="2" id="KW-0285">Flavoprotein</keyword>
<sequence>MAKVSVPVSNEFCPQCLYLYGTYKENGEPNYGVFCWATYCWDEGLKFVACIGENKLTRDRIRATGIFSASVVNEALLPAADYCGNHPGYDFDKSKEIPSVKGAVLDVPVPVSSPWTFELEVDKTLRLDERNESEIYICKIRNVLTEEGLTDGRSFEERLKEAAPVIALSTKYFPVKPEALGDWGQWKDKH</sequence>
<evidence type="ECO:0000256" key="2">
    <source>
        <dbReference type="ARBA" id="ARBA00022630"/>
    </source>
</evidence>
<gene>
    <name evidence="5" type="ORF">DXC51_04375</name>
</gene>
<accession>A0A3E3IBN3</accession>
<comment type="cofactor">
    <cofactor evidence="1">
        <name>FMN</name>
        <dbReference type="ChEBI" id="CHEBI:58210"/>
    </cofactor>
</comment>
<dbReference type="GeneID" id="97986140"/>
<dbReference type="SUPFAM" id="SSF50475">
    <property type="entry name" value="FMN-binding split barrel"/>
    <property type="match status" value="1"/>
</dbReference>
<dbReference type="InterPro" id="IPR002563">
    <property type="entry name" value="Flavin_Rdtase-like_dom"/>
</dbReference>
<evidence type="ECO:0000313" key="6">
    <source>
        <dbReference type="Proteomes" id="UP000260812"/>
    </source>
</evidence>
<evidence type="ECO:0000259" key="4">
    <source>
        <dbReference type="Pfam" id="PF01613"/>
    </source>
</evidence>
<dbReference type="RefSeq" id="WP_102290281.1">
    <property type="nucleotide sequence ID" value="NZ_JBKUNB010000011.1"/>
</dbReference>
<dbReference type="Proteomes" id="UP000260812">
    <property type="component" value="Unassembled WGS sequence"/>
</dbReference>
<evidence type="ECO:0000313" key="5">
    <source>
        <dbReference type="EMBL" id="RGE64489.1"/>
    </source>
</evidence>
<protein>
    <submittedName>
        <fullName evidence="5">Flavin reductase</fullName>
    </submittedName>
</protein>
<dbReference type="AlphaFoldDB" id="A0A3E3IBN3"/>
<name>A0A3E3IBN3_9FIRM</name>
<keyword evidence="6" id="KW-1185">Reference proteome</keyword>
<evidence type="ECO:0000256" key="3">
    <source>
        <dbReference type="ARBA" id="ARBA00038054"/>
    </source>
</evidence>
<comment type="caution">
    <text evidence="5">The sequence shown here is derived from an EMBL/GenBank/DDBJ whole genome shotgun (WGS) entry which is preliminary data.</text>
</comment>
<dbReference type="GO" id="GO:0010181">
    <property type="term" value="F:FMN binding"/>
    <property type="evidence" value="ECO:0007669"/>
    <property type="project" value="InterPro"/>
</dbReference>
<dbReference type="Gene3D" id="2.30.110.10">
    <property type="entry name" value="Electron Transport, Fmn-binding Protein, Chain A"/>
    <property type="match status" value="1"/>
</dbReference>
<reference evidence="5" key="1">
    <citation type="submission" date="2018-08" db="EMBL/GenBank/DDBJ databases">
        <title>A genome reference for cultivated species of the human gut microbiota.</title>
        <authorList>
            <person name="Zou Y."/>
            <person name="Xue W."/>
            <person name="Luo G."/>
        </authorList>
    </citation>
    <scope>NUCLEOTIDE SEQUENCE [LARGE SCALE GENOMIC DNA]</scope>
    <source>
        <strain evidence="5">TF05-5AC</strain>
    </source>
</reference>
<feature type="domain" description="Flavin reductase like" evidence="4">
    <location>
        <begin position="14"/>
        <end position="149"/>
    </location>
</feature>
<evidence type="ECO:0000256" key="1">
    <source>
        <dbReference type="ARBA" id="ARBA00001917"/>
    </source>
</evidence>
<organism evidence="5 6">
    <name type="scientific">Eisenbergiella massiliensis</name>
    <dbReference type="NCBI Taxonomy" id="1720294"/>
    <lineage>
        <taxon>Bacteria</taxon>
        <taxon>Bacillati</taxon>
        <taxon>Bacillota</taxon>
        <taxon>Clostridia</taxon>
        <taxon>Lachnospirales</taxon>
        <taxon>Lachnospiraceae</taxon>
        <taxon>Eisenbergiella</taxon>
    </lineage>
</organism>
<comment type="similarity">
    <text evidence="3">Belongs to the flavoredoxin family.</text>
</comment>
<dbReference type="InterPro" id="IPR052174">
    <property type="entry name" value="Flavoredoxin"/>
</dbReference>
<dbReference type="EMBL" id="QVLV01000002">
    <property type="protein sequence ID" value="RGE64489.1"/>
    <property type="molecule type" value="Genomic_DNA"/>
</dbReference>
<dbReference type="GO" id="GO:0016646">
    <property type="term" value="F:oxidoreductase activity, acting on the CH-NH group of donors, NAD or NADP as acceptor"/>
    <property type="evidence" value="ECO:0007669"/>
    <property type="project" value="UniProtKB-ARBA"/>
</dbReference>